<keyword evidence="1" id="KW-0732">Signal</keyword>
<dbReference type="Gene3D" id="2.40.128.490">
    <property type="entry name" value="Uncharacterised protein PF14869, DUF4488"/>
    <property type="match status" value="1"/>
</dbReference>
<evidence type="ECO:0000313" key="3">
    <source>
        <dbReference type="Proteomes" id="UP000590442"/>
    </source>
</evidence>
<dbReference type="Proteomes" id="UP000590442">
    <property type="component" value="Unassembled WGS sequence"/>
</dbReference>
<keyword evidence="3" id="KW-1185">Reference proteome</keyword>
<dbReference type="AlphaFoldDB" id="A0A846R2F8"/>
<accession>A0A846R2F8</accession>
<dbReference type="EMBL" id="JAATJJ010000002">
    <property type="protein sequence ID" value="NJB72125.1"/>
    <property type="molecule type" value="Genomic_DNA"/>
</dbReference>
<feature type="signal peptide" evidence="1">
    <location>
        <begin position="1"/>
        <end position="21"/>
    </location>
</feature>
<gene>
    <name evidence="2" type="ORF">GGR42_002616</name>
</gene>
<name>A0A846R2F8_9FLAO</name>
<evidence type="ECO:0000256" key="1">
    <source>
        <dbReference type="SAM" id="SignalP"/>
    </source>
</evidence>
<feature type="chain" id="PRO_5033050783" description="Lipocalin-like domain-containing protein" evidence="1">
    <location>
        <begin position="22"/>
        <end position="148"/>
    </location>
</feature>
<reference evidence="2 3" key="1">
    <citation type="submission" date="2020-03" db="EMBL/GenBank/DDBJ databases">
        <title>Genomic Encyclopedia of Type Strains, Phase IV (KMG-IV): sequencing the most valuable type-strain genomes for metagenomic binning, comparative biology and taxonomic classification.</title>
        <authorList>
            <person name="Goeker M."/>
        </authorList>
    </citation>
    <scope>NUCLEOTIDE SEQUENCE [LARGE SCALE GENOMIC DNA]</scope>
    <source>
        <strain evidence="2 3">DSM 29762</strain>
    </source>
</reference>
<evidence type="ECO:0008006" key="4">
    <source>
        <dbReference type="Google" id="ProtNLM"/>
    </source>
</evidence>
<evidence type="ECO:0000313" key="2">
    <source>
        <dbReference type="EMBL" id="NJB72125.1"/>
    </source>
</evidence>
<dbReference type="RefSeq" id="WP_167964833.1">
    <property type="nucleotide sequence ID" value="NZ_JAATJJ010000002.1"/>
</dbReference>
<protein>
    <recommendedName>
        <fullName evidence="4">Lipocalin-like domain-containing protein</fullName>
    </recommendedName>
</protein>
<sequence length="148" mass="17313">MKKVLGLVFLMLFLISATEMTSPKPHAKKSIEGTWELVSHYNYDNNIITDTILANENLRQVKMFYNGKVMWARYVPQDSTEWFGYGSYETTEDRLRERLEFGSAAIMKIADTLMVFELELILDETSYSQINIDDEGNRLFSENYKRLD</sequence>
<proteinExistence type="predicted"/>
<organism evidence="2 3">
    <name type="scientific">Saonia flava</name>
    <dbReference type="NCBI Taxonomy" id="523696"/>
    <lineage>
        <taxon>Bacteria</taxon>
        <taxon>Pseudomonadati</taxon>
        <taxon>Bacteroidota</taxon>
        <taxon>Flavobacteriia</taxon>
        <taxon>Flavobacteriales</taxon>
        <taxon>Flavobacteriaceae</taxon>
        <taxon>Saonia</taxon>
    </lineage>
</organism>
<comment type="caution">
    <text evidence="2">The sequence shown here is derived from an EMBL/GenBank/DDBJ whole genome shotgun (WGS) entry which is preliminary data.</text>
</comment>